<reference evidence="6 7" key="1">
    <citation type="submission" date="2016-10" db="EMBL/GenBank/DDBJ databases">
        <authorList>
            <person name="de Groot N.N."/>
        </authorList>
    </citation>
    <scope>NUCLEOTIDE SEQUENCE [LARGE SCALE GENOMIC DNA]</scope>
    <source>
        <strain evidence="6 7">DSM 15230</strain>
    </source>
</reference>
<protein>
    <submittedName>
        <fullName evidence="6">Autotransporter translocation and assembly factor TamB</fullName>
    </submittedName>
</protein>
<evidence type="ECO:0000259" key="5">
    <source>
        <dbReference type="Pfam" id="PF04357"/>
    </source>
</evidence>
<keyword evidence="2" id="KW-0812">Transmembrane</keyword>
<evidence type="ECO:0000313" key="7">
    <source>
        <dbReference type="Proteomes" id="UP000199689"/>
    </source>
</evidence>
<proteinExistence type="predicted"/>
<dbReference type="GO" id="GO:0097347">
    <property type="term" value="C:TAM protein secretion complex"/>
    <property type="evidence" value="ECO:0007669"/>
    <property type="project" value="TreeGrafter"/>
</dbReference>
<dbReference type="Pfam" id="PF04357">
    <property type="entry name" value="TamB"/>
    <property type="match status" value="1"/>
</dbReference>
<dbReference type="PANTHER" id="PTHR36985:SF1">
    <property type="entry name" value="TRANSLOCATION AND ASSEMBLY MODULE SUBUNIT TAMB"/>
    <property type="match status" value="1"/>
</dbReference>
<dbReference type="InterPro" id="IPR007452">
    <property type="entry name" value="TamB_C"/>
</dbReference>
<dbReference type="PANTHER" id="PTHR36985">
    <property type="entry name" value="TRANSLOCATION AND ASSEMBLY MODULE SUBUNIT TAMB"/>
    <property type="match status" value="1"/>
</dbReference>
<comment type="subcellular location">
    <subcellularLocation>
        <location evidence="1">Membrane</location>
        <topology evidence="1">Single-pass membrane protein</topology>
    </subcellularLocation>
</comment>
<evidence type="ECO:0000256" key="3">
    <source>
        <dbReference type="ARBA" id="ARBA00022989"/>
    </source>
</evidence>
<dbReference type="STRING" id="209880.SAMN02910343_01162"/>
<organism evidence="6 7">
    <name type="scientific">Allisonella histaminiformans</name>
    <dbReference type="NCBI Taxonomy" id="209880"/>
    <lineage>
        <taxon>Bacteria</taxon>
        <taxon>Bacillati</taxon>
        <taxon>Bacillota</taxon>
        <taxon>Negativicutes</taxon>
        <taxon>Veillonellales</taxon>
        <taxon>Veillonellaceae</taxon>
        <taxon>Allisonella</taxon>
    </lineage>
</organism>
<dbReference type="GO" id="GO:0005886">
    <property type="term" value="C:plasma membrane"/>
    <property type="evidence" value="ECO:0007669"/>
    <property type="project" value="InterPro"/>
</dbReference>
<feature type="domain" description="Translocation and assembly module TamB C-terminal" evidence="5">
    <location>
        <begin position="1212"/>
        <end position="1455"/>
    </location>
</feature>
<gene>
    <name evidence="6" type="ORF">SAMN02910343_01162</name>
</gene>
<evidence type="ECO:0000256" key="1">
    <source>
        <dbReference type="ARBA" id="ARBA00004167"/>
    </source>
</evidence>
<keyword evidence="3" id="KW-1133">Transmembrane helix</keyword>
<dbReference type="GO" id="GO:0009306">
    <property type="term" value="P:protein secretion"/>
    <property type="evidence" value="ECO:0007669"/>
    <property type="project" value="InterPro"/>
</dbReference>
<keyword evidence="7" id="KW-1185">Reference proteome</keyword>
<evidence type="ECO:0000256" key="4">
    <source>
        <dbReference type="ARBA" id="ARBA00023136"/>
    </source>
</evidence>
<dbReference type="GeneID" id="87756178"/>
<evidence type="ECO:0000313" key="6">
    <source>
        <dbReference type="EMBL" id="SDA53613.1"/>
    </source>
</evidence>
<dbReference type="RefSeq" id="WP_091364745.1">
    <property type="nucleotide sequence ID" value="NZ_FMXA01000014.1"/>
</dbReference>
<dbReference type="OrthoDB" id="3034030at2"/>
<dbReference type="EMBL" id="FMXA01000014">
    <property type="protein sequence ID" value="SDA53613.1"/>
    <property type="molecule type" value="Genomic_DNA"/>
</dbReference>
<sequence>MKHTWIKRLGILSAILVVLALLTGVLAHYYAVPAINEAVASTAKKKINGQLTWQSMELTPGLDIRINELDVKDKKGRDVLKSPQLTVNWSVCALMRSFFDDRDTLAAITSIVADKPAVQVYKDGEQGWNVSHLIIVDNSTPASRFYGRVLIHDGSVLAVPAAGSAVHVSSLNGQLRWDDAQIIHGAFTGQVEKALTRMDFNYKDSSHYDGEVTADGLPLTLIYQLGISYPEAMNDLHIEQGKLFVQKGHLWNRNGTISLHASAQINDAGGRYKNYRFSGGYADFDVFNGHAGIHTLSMQVNGQAIKGRLSADWGKSTSVDGSFRGQDIDLAALLPGQSASGRVNGTVHVYGTTDKLSASGRVSGSDISVQGVHLKKGQGAFLWDGEKLTLSDFHGQLGNGSLDGTGSYAMHSGKFSVNVIAHNADIGTLARSYGVSGILSGQIQAEGTLSGGTPHLDSAYGRFSGTQIKGHGASVGAVTGSVTLFGNNLNAVINASRFTYQGMQADRISANVTKAGNIWNIISADGLSGQGAFHISGMASDRQMNLLVDAERISLKGVSHVAGVAMSGVASLHGRITGTMKSPVYQGSIYASDGSIKGMEFTDISGSLTLDRNGARIDNLRWNTREGSHEISGMLGFNAQSSLNLKVKSQNIRAEQVLMLAGMSYPITGYVNNNMTITGTLKNPVVTGEILAWNGSVMGQLYQSIGADYSFKDGVLSISNGLGNAYGGTASVQGTASEKAIDMHVELVDVDAGRILLNNQVDGKITLRGQVTGSLSNPIFGGHVESRSIRIGEAYMGLVNADIDYANHVISVTNGMFKQGSGDFTWKGSINLTNMGIDGHLQFTDWDMAEAAKILQVPVQNVSGIMSGAMNITGSIEHPNGDIAATISKGNLGNQPIADGKIDLSYRNGALTIRQLRIPVGTGLLAAEGATTPQGGLDIQMAAKDMNLSWVPQVLGRKDVQLDGSLTAGIKLSGTKDKPNAEISIGVDNPSYNGTGFDSMSVMGLITQGKVFIQHGLVVKGPYKATMYGTMPINAFTRVNTANAAPMNLDINLDNADLNILAMLTNAVTSAEGPIKGHVKVTGPWTDPELNGGIAISDGSMMIESMKEAVTGISGQIQLNGKSADLNLQSVLGGGTAAITGKTSWDKGSLTSYEGTVQVHAPAIQSTYYNGALDTDLTIAEMFGKPGIKGTVSIHDATVDIPLSFESGDGSLPVNTNLDIQIGDNVKLYNSMLYDLAIKGNIKIIGPLSAPISSGRVNVLNGTIHYLSNEFNVTDGYAIWGGVPDSILPVINLAAGTKVGHYTVDMKLSGPPGAFRFELNSEPALNDSQIVTLLTVHSDPSSPDNDAVQGALFNAGLQMVFNSGVQDYLKQTIGLDYISVTSSLNEGYESDLKQNDSYYYIKIGKYLFNDFMLTVTTGINNEQNSLGFYYNLKNRLGVSAWYNSEHDKYVGADWSFNF</sequence>
<name>A0A1G5W665_9FIRM</name>
<dbReference type="Proteomes" id="UP000199689">
    <property type="component" value="Unassembled WGS sequence"/>
</dbReference>
<accession>A0A1G5W665</accession>
<keyword evidence="4" id="KW-0472">Membrane</keyword>
<evidence type="ECO:0000256" key="2">
    <source>
        <dbReference type="ARBA" id="ARBA00022692"/>
    </source>
</evidence>